<protein>
    <submittedName>
        <fullName evidence="1">6616_t:CDS:1</fullName>
    </submittedName>
</protein>
<organism evidence="1 2">
    <name type="scientific">Acaulospora colombiana</name>
    <dbReference type="NCBI Taxonomy" id="27376"/>
    <lineage>
        <taxon>Eukaryota</taxon>
        <taxon>Fungi</taxon>
        <taxon>Fungi incertae sedis</taxon>
        <taxon>Mucoromycota</taxon>
        <taxon>Glomeromycotina</taxon>
        <taxon>Glomeromycetes</taxon>
        <taxon>Diversisporales</taxon>
        <taxon>Acaulosporaceae</taxon>
        <taxon>Acaulospora</taxon>
    </lineage>
</organism>
<keyword evidence="2" id="KW-1185">Reference proteome</keyword>
<name>A0ACA9KSP7_9GLOM</name>
<accession>A0ACA9KSP7</accession>
<dbReference type="EMBL" id="CAJVPT010002866">
    <property type="protein sequence ID" value="CAG8488591.1"/>
    <property type="molecule type" value="Genomic_DNA"/>
</dbReference>
<comment type="caution">
    <text evidence="1">The sequence shown here is derived from an EMBL/GenBank/DDBJ whole genome shotgun (WGS) entry which is preliminary data.</text>
</comment>
<evidence type="ECO:0000313" key="2">
    <source>
        <dbReference type="Proteomes" id="UP000789525"/>
    </source>
</evidence>
<proteinExistence type="predicted"/>
<reference evidence="1" key="1">
    <citation type="submission" date="2021-06" db="EMBL/GenBank/DDBJ databases">
        <authorList>
            <person name="Kallberg Y."/>
            <person name="Tangrot J."/>
            <person name="Rosling A."/>
        </authorList>
    </citation>
    <scope>NUCLEOTIDE SEQUENCE</scope>
    <source>
        <strain evidence="1">CL356</strain>
    </source>
</reference>
<sequence length="336" mass="38441">MQILRPQNSTTTASSNAQKGKAKVIQVNSPMAGPVNGSRRNGDSPLPQLPTQDERFQRVIRLPSERIDTYEIKRQLNDCLGEDASIYWNAFKRLIYCKIRRQDFEQIVRPLLNEHFELHNMMLFAILNNCIYEDPPPPPDQPVNKKKRGRDGDDEQQMRKNDAARDPKKRKMKELIMSLPREDRERIKANKGSSRVENTQSDHLYLSLPPPGPERLPMYSFEEQQFISQPDPERVPTCHEMKALPDHNTLFEMISQIANSHGITNVSKECADLLNYGLESHLKNIIGNCLQKSRSGGSLNGSLGIRNGEQRYSRASSNQQKKTITARDLAFSFEIL</sequence>
<dbReference type="Proteomes" id="UP000789525">
    <property type="component" value="Unassembled WGS sequence"/>
</dbReference>
<gene>
    <name evidence="1" type="ORF">ACOLOM_LOCUS2285</name>
</gene>
<evidence type="ECO:0000313" key="1">
    <source>
        <dbReference type="EMBL" id="CAG8488591.1"/>
    </source>
</evidence>